<dbReference type="Proteomes" id="UP000663829">
    <property type="component" value="Unassembled WGS sequence"/>
</dbReference>
<evidence type="ECO:0000313" key="4">
    <source>
        <dbReference type="EMBL" id="CAF4457509.1"/>
    </source>
</evidence>
<dbReference type="PANTHER" id="PTHR24114:SF2">
    <property type="entry name" value="F-BOX DOMAIN-CONTAINING PROTEIN-RELATED"/>
    <property type="match status" value="1"/>
</dbReference>
<organism evidence="2 5">
    <name type="scientific">Didymodactylos carnosus</name>
    <dbReference type="NCBI Taxonomy" id="1234261"/>
    <lineage>
        <taxon>Eukaryota</taxon>
        <taxon>Metazoa</taxon>
        <taxon>Spiralia</taxon>
        <taxon>Gnathifera</taxon>
        <taxon>Rotifera</taxon>
        <taxon>Eurotatoria</taxon>
        <taxon>Bdelloidea</taxon>
        <taxon>Philodinida</taxon>
        <taxon>Philodinidae</taxon>
        <taxon>Didymodactylos</taxon>
    </lineage>
</organism>
<dbReference type="PANTHER" id="PTHR24114">
    <property type="entry name" value="LEUCINE RICH REPEAT FAMILY PROTEIN"/>
    <property type="match status" value="1"/>
</dbReference>
<protein>
    <submittedName>
        <fullName evidence="2">Uncharacterized protein</fullName>
    </submittedName>
</protein>
<accession>A0A815ZV89</accession>
<dbReference type="OrthoDB" id="8436363at2759"/>
<dbReference type="Proteomes" id="UP000677228">
    <property type="component" value="Unassembled WGS sequence"/>
</dbReference>
<proteinExistence type="predicted"/>
<dbReference type="InterPro" id="IPR052394">
    <property type="entry name" value="LRR-containing"/>
</dbReference>
<gene>
    <name evidence="2" type="ORF">GPM918_LOCUS41503</name>
    <name evidence="1" type="ORF">OVA965_LOCUS18863</name>
    <name evidence="4" type="ORF">SRO942_LOCUS42563</name>
    <name evidence="3" type="ORF">TMI583_LOCUS18876</name>
</gene>
<dbReference type="Proteomes" id="UP000682733">
    <property type="component" value="Unassembled WGS sequence"/>
</dbReference>
<dbReference type="AlphaFoldDB" id="A0A815ZV89"/>
<dbReference type="EMBL" id="CAJNOK010009524">
    <property type="protein sequence ID" value="CAF1092027.1"/>
    <property type="molecule type" value="Genomic_DNA"/>
</dbReference>
<sequence length="186" mass="21162">MLSYFLQCSTQIDFSQGLRLGSAALRTFFDKLIINRKCMELILNNSDLDESTVNHLSQSLSINETIQVLSLSSFKIKDNCCQHLAEMLRYNRDLACLCLCDNQITDRGMTDLVNALTTKKTLKWLNVFNNSINQCVTPICELLKENRTLQGFNLSGNKLSKEGRLRIFAAMHKNAQSTFDEKLLLV</sequence>
<comment type="caution">
    <text evidence="2">The sequence shown here is derived from an EMBL/GenBank/DDBJ whole genome shotgun (WGS) entry which is preliminary data.</text>
</comment>
<reference evidence="2" key="1">
    <citation type="submission" date="2021-02" db="EMBL/GenBank/DDBJ databases">
        <authorList>
            <person name="Nowell W R."/>
        </authorList>
    </citation>
    <scope>NUCLEOTIDE SEQUENCE</scope>
</reference>
<evidence type="ECO:0000313" key="1">
    <source>
        <dbReference type="EMBL" id="CAF1092027.1"/>
    </source>
</evidence>
<keyword evidence="5" id="KW-1185">Reference proteome</keyword>
<dbReference type="EMBL" id="CAJOBC010098941">
    <property type="protein sequence ID" value="CAF4457509.1"/>
    <property type="molecule type" value="Genomic_DNA"/>
</dbReference>
<dbReference type="InterPro" id="IPR032675">
    <property type="entry name" value="LRR_dom_sf"/>
</dbReference>
<evidence type="ECO:0000313" key="2">
    <source>
        <dbReference type="EMBL" id="CAF1587268.1"/>
    </source>
</evidence>
<dbReference type="Proteomes" id="UP000681722">
    <property type="component" value="Unassembled WGS sequence"/>
</dbReference>
<dbReference type="EMBL" id="CAJNOQ010032858">
    <property type="protein sequence ID" value="CAF1587268.1"/>
    <property type="molecule type" value="Genomic_DNA"/>
</dbReference>
<evidence type="ECO:0000313" key="3">
    <source>
        <dbReference type="EMBL" id="CAF3853562.1"/>
    </source>
</evidence>
<dbReference type="Gene3D" id="3.80.10.10">
    <property type="entry name" value="Ribonuclease Inhibitor"/>
    <property type="match status" value="2"/>
</dbReference>
<name>A0A815ZV89_9BILA</name>
<dbReference type="SMART" id="SM00368">
    <property type="entry name" value="LRR_RI"/>
    <property type="match status" value="4"/>
</dbReference>
<dbReference type="EMBL" id="CAJOBA010009542">
    <property type="protein sequence ID" value="CAF3853562.1"/>
    <property type="molecule type" value="Genomic_DNA"/>
</dbReference>
<dbReference type="SUPFAM" id="SSF52047">
    <property type="entry name" value="RNI-like"/>
    <property type="match status" value="1"/>
</dbReference>
<evidence type="ECO:0000313" key="5">
    <source>
        <dbReference type="Proteomes" id="UP000663829"/>
    </source>
</evidence>